<accession>A0A931H8C1</accession>
<dbReference type="Proteomes" id="UP000651050">
    <property type="component" value="Unassembled WGS sequence"/>
</dbReference>
<gene>
    <name evidence="1" type="ORF">I5803_21285</name>
</gene>
<organism evidence="1 2">
    <name type="scientific">Caenimonas aquaedulcis</name>
    <dbReference type="NCBI Taxonomy" id="2793270"/>
    <lineage>
        <taxon>Bacteria</taxon>
        <taxon>Pseudomonadati</taxon>
        <taxon>Pseudomonadota</taxon>
        <taxon>Betaproteobacteria</taxon>
        <taxon>Burkholderiales</taxon>
        <taxon>Comamonadaceae</taxon>
        <taxon>Caenimonas</taxon>
    </lineage>
</organism>
<evidence type="ECO:0000313" key="2">
    <source>
        <dbReference type="Proteomes" id="UP000651050"/>
    </source>
</evidence>
<proteinExistence type="predicted"/>
<comment type="caution">
    <text evidence="1">The sequence shown here is derived from an EMBL/GenBank/DDBJ whole genome shotgun (WGS) entry which is preliminary data.</text>
</comment>
<keyword evidence="2" id="KW-1185">Reference proteome</keyword>
<evidence type="ECO:0008006" key="3">
    <source>
        <dbReference type="Google" id="ProtNLM"/>
    </source>
</evidence>
<protein>
    <recommendedName>
        <fullName evidence="3">DUF2116 family Zn-ribbon domain-containing protein</fullName>
    </recommendedName>
</protein>
<dbReference type="AlphaFoldDB" id="A0A931H8C1"/>
<dbReference type="EMBL" id="JADWYS010000001">
    <property type="protein sequence ID" value="MBG9390579.1"/>
    <property type="molecule type" value="Genomic_DNA"/>
</dbReference>
<evidence type="ECO:0000313" key="1">
    <source>
        <dbReference type="EMBL" id="MBG9390579.1"/>
    </source>
</evidence>
<sequence length="79" mass="8932">MDEADLAFDAEQRHFAQALAAQRSRAGRLRPIGSCHYCEEQVTEQDRLFCNADCAADWEYENSLRTKLGLPAGGLQRMQ</sequence>
<name>A0A931H8C1_9BURK</name>
<dbReference type="RefSeq" id="WP_196988311.1">
    <property type="nucleotide sequence ID" value="NZ_JADWYS010000001.1"/>
</dbReference>
<reference evidence="1" key="1">
    <citation type="submission" date="2020-11" db="EMBL/GenBank/DDBJ databases">
        <title>Bacterial whole genome sequence for Caenimonas sp. DR4.4.</title>
        <authorList>
            <person name="Le V."/>
            <person name="Ko S.-R."/>
            <person name="Ahn C.-Y."/>
            <person name="Oh H.-M."/>
        </authorList>
    </citation>
    <scope>NUCLEOTIDE SEQUENCE</scope>
    <source>
        <strain evidence="1">DR4.4</strain>
    </source>
</reference>